<dbReference type="InterPro" id="IPR017941">
    <property type="entry name" value="Rieske_2Fe-2S"/>
</dbReference>
<feature type="domain" description="Rieske" evidence="5">
    <location>
        <begin position="3"/>
        <end position="98"/>
    </location>
</feature>
<evidence type="ECO:0000313" key="8">
    <source>
        <dbReference type="Proteomes" id="UP000193925"/>
    </source>
</evidence>
<evidence type="ECO:0000259" key="5">
    <source>
        <dbReference type="PROSITE" id="PS51296"/>
    </source>
</evidence>
<reference evidence="6" key="1">
    <citation type="submission" date="2014-03" db="EMBL/GenBank/DDBJ databases">
        <authorList>
            <person name="Genoscope - CEA"/>
        </authorList>
    </citation>
    <scope>NUCLEOTIDE SEQUENCE [LARGE SCALE GENOMIC DNA]</scope>
    <source>
        <strain evidence="6">CF27</strain>
    </source>
</reference>
<dbReference type="Gene3D" id="2.102.10.10">
    <property type="entry name" value="Rieske [2Fe-2S] iron-sulphur domain"/>
    <property type="match status" value="1"/>
</dbReference>
<keyword evidence="2" id="KW-0479">Metal-binding</keyword>
<keyword evidence="1" id="KW-0001">2Fe-2S</keyword>
<sequence>MFGKACDFNELRQGKYEVAVVNRILLMIVWPSRGDPRAFHGMCPHANEPLADARFDGETLTCAHHDWAFSSETGACIKGQPCTLREFPLKIENNEVLVDTGDFAPHGPR</sequence>
<dbReference type="GO" id="GO:0046872">
    <property type="term" value="F:metal ion binding"/>
    <property type="evidence" value="ECO:0007669"/>
    <property type="project" value="UniProtKB-KW"/>
</dbReference>
<dbReference type="EMBL" id="CCCS020000035">
    <property type="protein sequence ID" value="CDQ10260.1"/>
    <property type="molecule type" value="Genomic_DNA"/>
</dbReference>
<protein>
    <submittedName>
        <fullName evidence="6">Rieske (2Fe-2S) iron-sulfur domain-containing protein</fullName>
    </submittedName>
</protein>
<evidence type="ECO:0000256" key="4">
    <source>
        <dbReference type="ARBA" id="ARBA00023014"/>
    </source>
</evidence>
<dbReference type="EMBL" id="LT841305">
    <property type="protein sequence ID" value="SMH64288.1"/>
    <property type="molecule type" value="Genomic_DNA"/>
</dbReference>
<evidence type="ECO:0000313" key="7">
    <source>
        <dbReference type="EMBL" id="SMH64288.1"/>
    </source>
</evidence>
<keyword evidence="3" id="KW-0408">Iron</keyword>
<dbReference type="PROSITE" id="PS51296">
    <property type="entry name" value="RIESKE"/>
    <property type="match status" value="1"/>
</dbReference>
<dbReference type="AlphaFoldDB" id="A0A060UP87"/>
<dbReference type="Proteomes" id="UP000193925">
    <property type="component" value="Chromosome AFERRI"/>
</dbReference>
<accession>A0A060UP87</accession>
<dbReference type="GO" id="GO:0051537">
    <property type="term" value="F:2 iron, 2 sulfur cluster binding"/>
    <property type="evidence" value="ECO:0007669"/>
    <property type="project" value="UniProtKB-KW"/>
</dbReference>
<evidence type="ECO:0000256" key="3">
    <source>
        <dbReference type="ARBA" id="ARBA00023004"/>
    </source>
</evidence>
<keyword evidence="8" id="KW-1185">Reference proteome</keyword>
<dbReference type="SUPFAM" id="SSF50022">
    <property type="entry name" value="ISP domain"/>
    <property type="match status" value="1"/>
</dbReference>
<evidence type="ECO:0000256" key="2">
    <source>
        <dbReference type="ARBA" id="ARBA00022723"/>
    </source>
</evidence>
<dbReference type="InterPro" id="IPR036922">
    <property type="entry name" value="Rieske_2Fe-2S_sf"/>
</dbReference>
<name>A0A060UP87_9PROT</name>
<evidence type="ECO:0000313" key="6">
    <source>
        <dbReference type="EMBL" id="CDQ10260.1"/>
    </source>
</evidence>
<gene>
    <name evidence="7" type="ORF">AFERRI_10321</name>
    <name evidence="6" type="ORF">AFERRI_400041</name>
</gene>
<keyword evidence="4" id="KW-0411">Iron-sulfur</keyword>
<reference evidence="7 8" key="3">
    <citation type="submission" date="2017-03" db="EMBL/GenBank/DDBJ databases">
        <authorList>
            <person name="Regsiter A."/>
            <person name="William W."/>
        </authorList>
    </citation>
    <scope>NUCLEOTIDE SEQUENCE [LARGE SCALE GENOMIC DNA]</scope>
    <source>
        <strain evidence="7">PRJEB5721</strain>
    </source>
</reference>
<dbReference type="Pfam" id="PF00355">
    <property type="entry name" value="Rieske"/>
    <property type="match status" value="1"/>
</dbReference>
<proteinExistence type="predicted"/>
<evidence type="ECO:0000256" key="1">
    <source>
        <dbReference type="ARBA" id="ARBA00022714"/>
    </source>
</evidence>
<organism evidence="6">
    <name type="scientific">Acidithiobacillus ferrivorans</name>
    <dbReference type="NCBI Taxonomy" id="160808"/>
    <lineage>
        <taxon>Bacteria</taxon>
        <taxon>Pseudomonadati</taxon>
        <taxon>Pseudomonadota</taxon>
        <taxon>Acidithiobacillia</taxon>
        <taxon>Acidithiobacillales</taxon>
        <taxon>Acidithiobacillaceae</taxon>
        <taxon>Acidithiobacillus</taxon>
    </lineage>
</organism>
<reference evidence="6" key="2">
    <citation type="submission" date="2014-07" db="EMBL/GenBank/DDBJ databases">
        <title>Initial genome analysis of the psychrotolerant acidophile Acidithiobacillus ferrivorans CF27: insights into iron and sulfur oxidation pathways and into biofilm formation.</title>
        <authorList>
            <person name="Talla E."/>
            <person name="Hedrich S."/>
            <person name="Mangenot S."/>
            <person name="Ji B."/>
            <person name="Johnson D.B."/>
            <person name="Barbe V."/>
            <person name="Bonnefoy V."/>
        </authorList>
    </citation>
    <scope>NUCLEOTIDE SEQUENCE [LARGE SCALE GENOMIC DNA]</scope>
    <source>
        <strain evidence="6">CF27</strain>
    </source>
</reference>
<dbReference type="RefSeq" id="WP_035192699.1">
    <property type="nucleotide sequence ID" value="NZ_CCCS020000035.1"/>
</dbReference>